<comment type="caution">
    <text evidence="9">The sequence shown here is derived from an EMBL/GenBank/DDBJ whole genome shotgun (WGS) entry which is preliminary data.</text>
</comment>
<reference evidence="10" key="1">
    <citation type="journal article" date="2019" name="Int. J. Syst. Evol. Microbiol.">
        <title>The Global Catalogue of Microorganisms (GCM) 10K type strain sequencing project: providing services to taxonomists for standard genome sequencing and annotation.</title>
        <authorList>
            <consortium name="The Broad Institute Genomics Platform"/>
            <consortium name="The Broad Institute Genome Sequencing Center for Infectious Disease"/>
            <person name="Wu L."/>
            <person name="Ma J."/>
        </authorList>
    </citation>
    <scope>NUCLEOTIDE SEQUENCE [LARGE SCALE GENOMIC DNA]</scope>
    <source>
        <strain evidence="10">CECT 7649</strain>
    </source>
</reference>
<dbReference type="InterPro" id="IPR036259">
    <property type="entry name" value="MFS_trans_sf"/>
</dbReference>
<gene>
    <name evidence="9" type="ORF">ACFQSB_19685</name>
</gene>
<evidence type="ECO:0000256" key="1">
    <source>
        <dbReference type="ARBA" id="ARBA00004651"/>
    </source>
</evidence>
<keyword evidence="5 8" id="KW-1133">Transmembrane helix</keyword>
<feature type="transmembrane region" description="Helical" evidence="8">
    <location>
        <begin position="290"/>
        <end position="308"/>
    </location>
</feature>
<evidence type="ECO:0000256" key="4">
    <source>
        <dbReference type="ARBA" id="ARBA00022692"/>
    </source>
</evidence>
<evidence type="ECO:0000256" key="5">
    <source>
        <dbReference type="ARBA" id="ARBA00022989"/>
    </source>
</evidence>
<evidence type="ECO:0000256" key="7">
    <source>
        <dbReference type="SAM" id="MobiDB-lite"/>
    </source>
</evidence>
<evidence type="ECO:0000313" key="10">
    <source>
        <dbReference type="Proteomes" id="UP001596496"/>
    </source>
</evidence>
<evidence type="ECO:0000256" key="8">
    <source>
        <dbReference type="SAM" id="Phobius"/>
    </source>
</evidence>
<evidence type="ECO:0000256" key="2">
    <source>
        <dbReference type="ARBA" id="ARBA00022448"/>
    </source>
</evidence>
<dbReference type="Gene3D" id="1.20.1250.20">
    <property type="entry name" value="MFS general substrate transporter like domains"/>
    <property type="match status" value="1"/>
</dbReference>
<feature type="transmembrane region" description="Helical" evidence="8">
    <location>
        <begin position="77"/>
        <end position="99"/>
    </location>
</feature>
<feature type="compositionally biased region" description="Low complexity" evidence="7">
    <location>
        <begin position="412"/>
        <end position="441"/>
    </location>
</feature>
<keyword evidence="6 8" id="KW-0472">Membrane</keyword>
<organism evidence="9 10">
    <name type="scientific">Sphaerisporangium rhizosphaerae</name>
    <dbReference type="NCBI Taxonomy" id="2269375"/>
    <lineage>
        <taxon>Bacteria</taxon>
        <taxon>Bacillati</taxon>
        <taxon>Actinomycetota</taxon>
        <taxon>Actinomycetes</taxon>
        <taxon>Streptosporangiales</taxon>
        <taxon>Streptosporangiaceae</taxon>
        <taxon>Sphaerisporangium</taxon>
    </lineage>
</organism>
<feature type="transmembrane region" description="Helical" evidence="8">
    <location>
        <begin position="145"/>
        <end position="166"/>
    </location>
</feature>
<feature type="transmembrane region" description="Helical" evidence="8">
    <location>
        <begin position="376"/>
        <end position="396"/>
    </location>
</feature>
<dbReference type="Pfam" id="PF05977">
    <property type="entry name" value="MFS_3"/>
    <property type="match status" value="1"/>
</dbReference>
<dbReference type="InterPro" id="IPR010290">
    <property type="entry name" value="TM_effector"/>
</dbReference>
<dbReference type="SUPFAM" id="SSF103473">
    <property type="entry name" value="MFS general substrate transporter"/>
    <property type="match status" value="1"/>
</dbReference>
<name>A0ABW2P7L2_9ACTN</name>
<feature type="region of interest" description="Disordered" evidence="7">
    <location>
        <begin position="406"/>
        <end position="441"/>
    </location>
</feature>
<sequence length="441" mass="45131">MARHARGGLGRPYRVFLVAQSVSNLGSAVSLVLIPLLVLRLTGSPLDLGITMAVEFLPYPLFGLVIGAYVDRLSRRTVMIAADAGRTALIASIPVLAHLGALEIWWIYLTGFAASTLTIAYNAAEFAVMPSLVGPDRLDTANARLSAASSTAGVLGPAVAGAGLMVMPAATALLLDAATFAFSACCLAGLRRSLPERVTGGGREPVRRAIAEGVRFVFGHPVLRACAIMLALTNLLVGATAEKQIVTLAKQHYLAADSAVSWLFVSAGAGTALFSLFSDRLGRRLGPGRAILLPFFGGAACMFGIGVVESYPAVVLLWALGSGLGMFFVVNLRTLRQRLAPAGMLARVVTVGQVLSWTPVPLGAVLGGWVTARLGAAPVFAGLGVVQLVVAAGFLASPLRRAGDPLAPAPGTPAAAQDRPAAAAGRAGTAGTAAVPARSGA</sequence>
<accession>A0ABW2P7L2</accession>
<feature type="transmembrane region" description="Helical" evidence="8">
    <location>
        <begin position="50"/>
        <end position="70"/>
    </location>
</feature>
<dbReference type="RefSeq" id="WP_380828208.1">
    <property type="nucleotide sequence ID" value="NZ_JBHTCG010000012.1"/>
</dbReference>
<dbReference type="PANTHER" id="PTHR23513:SF6">
    <property type="entry name" value="MAJOR FACILITATOR SUPERFAMILY ASSOCIATED DOMAIN-CONTAINING PROTEIN"/>
    <property type="match status" value="1"/>
</dbReference>
<feature type="transmembrane region" description="Helical" evidence="8">
    <location>
        <begin position="259"/>
        <end position="278"/>
    </location>
</feature>
<keyword evidence="4 8" id="KW-0812">Transmembrane</keyword>
<protein>
    <submittedName>
        <fullName evidence="9">MFS transporter</fullName>
    </submittedName>
</protein>
<dbReference type="EMBL" id="JBHTCG010000012">
    <property type="protein sequence ID" value="MFC7384442.1"/>
    <property type="molecule type" value="Genomic_DNA"/>
</dbReference>
<feature type="transmembrane region" description="Helical" evidence="8">
    <location>
        <begin position="217"/>
        <end position="239"/>
    </location>
</feature>
<keyword evidence="3" id="KW-1003">Cell membrane</keyword>
<comment type="subcellular location">
    <subcellularLocation>
        <location evidence="1">Cell membrane</location>
        <topology evidence="1">Multi-pass membrane protein</topology>
    </subcellularLocation>
</comment>
<proteinExistence type="predicted"/>
<keyword evidence="10" id="KW-1185">Reference proteome</keyword>
<dbReference type="PANTHER" id="PTHR23513">
    <property type="entry name" value="INTEGRAL MEMBRANE EFFLUX PROTEIN-RELATED"/>
    <property type="match status" value="1"/>
</dbReference>
<evidence type="ECO:0000313" key="9">
    <source>
        <dbReference type="EMBL" id="MFC7384442.1"/>
    </source>
</evidence>
<keyword evidence="2" id="KW-0813">Transport</keyword>
<evidence type="ECO:0000256" key="3">
    <source>
        <dbReference type="ARBA" id="ARBA00022475"/>
    </source>
</evidence>
<feature type="transmembrane region" description="Helical" evidence="8">
    <location>
        <begin position="12"/>
        <end position="38"/>
    </location>
</feature>
<feature type="transmembrane region" description="Helical" evidence="8">
    <location>
        <begin position="344"/>
        <end position="370"/>
    </location>
</feature>
<evidence type="ECO:0000256" key="6">
    <source>
        <dbReference type="ARBA" id="ARBA00023136"/>
    </source>
</evidence>
<feature type="transmembrane region" description="Helical" evidence="8">
    <location>
        <begin position="314"/>
        <end position="332"/>
    </location>
</feature>
<dbReference type="Proteomes" id="UP001596496">
    <property type="component" value="Unassembled WGS sequence"/>
</dbReference>
<dbReference type="CDD" id="cd06173">
    <property type="entry name" value="MFS_MefA_like"/>
    <property type="match status" value="1"/>
</dbReference>